<proteinExistence type="inferred from homology"/>
<protein>
    <submittedName>
        <fullName evidence="3">Polyketide cyclase</fullName>
    </submittedName>
</protein>
<evidence type="ECO:0000313" key="4">
    <source>
        <dbReference type="Proteomes" id="UP000028981"/>
    </source>
</evidence>
<gene>
    <name evidence="3" type="ORF">JP75_11355</name>
</gene>
<name>A0A087M249_9HYPH</name>
<dbReference type="EMBL" id="JQGC01000009">
    <property type="protein sequence ID" value="KFL30952.1"/>
    <property type="molecule type" value="Genomic_DNA"/>
</dbReference>
<keyword evidence="4" id="KW-1185">Reference proteome</keyword>
<dbReference type="AlphaFoldDB" id="A0A087M249"/>
<organism evidence="3 4">
    <name type="scientific">Devosia riboflavina</name>
    <dbReference type="NCBI Taxonomy" id="46914"/>
    <lineage>
        <taxon>Bacteria</taxon>
        <taxon>Pseudomonadati</taxon>
        <taxon>Pseudomonadota</taxon>
        <taxon>Alphaproteobacteria</taxon>
        <taxon>Hyphomicrobiales</taxon>
        <taxon>Devosiaceae</taxon>
        <taxon>Devosia</taxon>
    </lineage>
</organism>
<accession>A0A087M249</accession>
<dbReference type="OrthoDB" id="9803476at2"/>
<sequence>MTEATPEIRTVVVERDFSHRPEKLWWALTQPHLIKEWLMSSDFAPDLGHKFKFTADWGAIDCEVKEIEPNRTLAYSWDAYGLESVVTWTLTPIASGTQLRMEQTGFRPDQNQAYHGARMGWQDYFGKLDDALGRME</sequence>
<comment type="similarity">
    <text evidence="1">Belongs to the AHA1 family.</text>
</comment>
<dbReference type="CDD" id="cd07814">
    <property type="entry name" value="SRPBCC_CalC_Aha1-like"/>
    <property type="match status" value="1"/>
</dbReference>
<evidence type="ECO:0000259" key="2">
    <source>
        <dbReference type="Pfam" id="PF08327"/>
    </source>
</evidence>
<comment type="caution">
    <text evidence="3">The sequence shown here is derived from an EMBL/GenBank/DDBJ whole genome shotgun (WGS) entry which is preliminary data.</text>
</comment>
<dbReference type="SUPFAM" id="SSF55961">
    <property type="entry name" value="Bet v1-like"/>
    <property type="match status" value="1"/>
</dbReference>
<dbReference type="Proteomes" id="UP000028981">
    <property type="component" value="Unassembled WGS sequence"/>
</dbReference>
<dbReference type="InterPro" id="IPR023393">
    <property type="entry name" value="START-like_dom_sf"/>
</dbReference>
<dbReference type="Pfam" id="PF08327">
    <property type="entry name" value="AHSA1"/>
    <property type="match status" value="1"/>
</dbReference>
<dbReference type="STRING" id="46914.JP75_11355"/>
<dbReference type="Gene3D" id="3.30.530.20">
    <property type="match status" value="1"/>
</dbReference>
<reference evidence="3 4" key="1">
    <citation type="submission" date="2014-08" db="EMBL/GenBank/DDBJ databases">
        <authorList>
            <person name="Hassan Y.I."/>
            <person name="Lepp D."/>
            <person name="Zhou T."/>
        </authorList>
    </citation>
    <scope>NUCLEOTIDE SEQUENCE [LARGE SCALE GENOMIC DNA]</scope>
    <source>
        <strain evidence="3 4">IFO13584</strain>
    </source>
</reference>
<dbReference type="RefSeq" id="WP_035082718.1">
    <property type="nucleotide sequence ID" value="NZ_JQGC01000009.1"/>
</dbReference>
<evidence type="ECO:0000256" key="1">
    <source>
        <dbReference type="ARBA" id="ARBA00006817"/>
    </source>
</evidence>
<dbReference type="InterPro" id="IPR013538">
    <property type="entry name" value="ASHA1/2-like_C"/>
</dbReference>
<evidence type="ECO:0000313" key="3">
    <source>
        <dbReference type="EMBL" id="KFL30952.1"/>
    </source>
</evidence>
<feature type="domain" description="Activator of Hsp90 ATPase homologue 1/2-like C-terminal" evidence="2">
    <location>
        <begin position="20"/>
        <end position="132"/>
    </location>
</feature>